<dbReference type="Pfam" id="PF17051">
    <property type="entry name" value="COA2"/>
    <property type="match status" value="1"/>
</dbReference>
<evidence type="ECO:0000313" key="3">
    <source>
        <dbReference type="Proteomes" id="UP001145021"/>
    </source>
</evidence>
<name>A0A9W7XLC7_9FUNG</name>
<evidence type="ECO:0000256" key="1">
    <source>
        <dbReference type="SAM" id="MobiDB-lite"/>
    </source>
</evidence>
<sequence length="91" mass="9727">MRFRTLTGAQRHRVTNMLFFAGVVSAIGTVTGTSLLGCPAVSRESKLDGEQHNQKIDGSAGESIVPEVARPRGLKQKQFVGGKIESVATDE</sequence>
<gene>
    <name evidence="2" type="ORF">LPJ64_003165</name>
</gene>
<dbReference type="AlphaFoldDB" id="A0A9W7XLC7"/>
<keyword evidence="3" id="KW-1185">Reference proteome</keyword>
<reference evidence="2" key="1">
    <citation type="submission" date="2022-07" db="EMBL/GenBank/DDBJ databases">
        <title>Phylogenomic reconstructions and comparative analyses of Kickxellomycotina fungi.</title>
        <authorList>
            <person name="Reynolds N.K."/>
            <person name="Stajich J.E."/>
            <person name="Barry K."/>
            <person name="Grigoriev I.V."/>
            <person name="Crous P."/>
            <person name="Smith M.E."/>
        </authorList>
    </citation>
    <scope>NUCLEOTIDE SEQUENCE</scope>
    <source>
        <strain evidence="2">NBRC 105413</strain>
    </source>
</reference>
<dbReference type="Proteomes" id="UP001145021">
    <property type="component" value="Unassembled WGS sequence"/>
</dbReference>
<accession>A0A9W7XLC7</accession>
<proteinExistence type="predicted"/>
<feature type="compositionally biased region" description="Basic and acidic residues" evidence="1">
    <location>
        <begin position="44"/>
        <end position="55"/>
    </location>
</feature>
<evidence type="ECO:0000313" key="2">
    <source>
        <dbReference type="EMBL" id="KAJ1645232.1"/>
    </source>
</evidence>
<dbReference type="GO" id="GO:0033617">
    <property type="term" value="P:mitochondrial respiratory chain complex IV assembly"/>
    <property type="evidence" value="ECO:0007669"/>
    <property type="project" value="InterPro"/>
</dbReference>
<feature type="region of interest" description="Disordered" evidence="1">
    <location>
        <begin position="44"/>
        <end position="65"/>
    </location>
</feature>
<dbReference type="InterPro" id="IPR031459">
    <property type="entry name" value="Coa2"/>
</dbReference>
<organism evidence="2 3">
    <name type="scientific">Coemansia asiatica</name>
    <dbReference type="NCBI Taxonomy" id="1052880"/>
    <lineage>
        <taxon>Eukaryota</taxon>
        <taxon>Fungi</taxon>
        <taxon>Fungi incertae sedis</taxon>
        <taxon>Zoopagomycota</taxon>
        <taxon>Kickxellomycotina</taxon>
        <taxon>Kickxellomycetes</taxon>
        <taxon>Kickxellales</taxon>
        <taxon>Kickxellaceae</taxon>
        <taxon>Coemansia</taxon>
    </lineage>
</organism>
<dbReference type="GO" id="GO:0005739">
    <property type="term" value="C:mitochondrion"/>
    <property type="evidence" value="ECO:0007669"/>
    <property type="project" value="GOC"/>
</dbReference>
<dbReference type="EMBL" id="JANBOH010000117">
    <property type="protein sequence ID" value="KAJ1645232.1"/>
    <property type="molecule type" value="Genomic_DNA"/>
</dbReference>
<protein>
    <submittedName>
        <fullName evidence="2">Uncharacterized protein</fullName>
    </submittedName>
</protein>
<comment type="caution">
    <text evidence="2">The sequence shown here is derived from an EMBL/GenBank/DDBJ whole genome shotgun (WGS) entry which is preliminary data.</text>
</comment>